<feature type="domain" description="GGDEF" evidence="10">
    <location>
        <begin position="659"/>
        <end position="793"/>
    </location>
</feature>
<feature type="transmembrane region" description="Helical" evidence="7">
    <location>
        <begin position="134"/>
        <end position="155"/>
    </location>
</feature>
<dbReference type="InterPro" id="IPR052155">
    <property type="entry name" value="Biofilm_reg_signaling"/>
</dbReference>
<feature type="transmembrane region" description="Helical" evidence="7">
    <location>
        <begin position="397"/>
        <end position="422"/>
    </location>
</feature>
<feature type="transmembrane region" description="Helical" evidence="7">
    <location>
        <begin position="206"/>
        <end position="229"/>
    </location>
</feature>
<evidence type="ECO:0000256" key="5">
    <source>
        <dbReference type="ARBA" id="ARBA00051114"/>
    </source>
</evidence>
<keyword evidence="4 7" id="KW-0472">Membrane</keyword>
<feature type="transmembrane region" description="Helical" evidence="7">
    <location>
        <begin position="249"/>
        <end position="268"/>
    </location>
</feature>
<dbReference type="InterPro" id="IPR000160">
    <property type="entry name" value="GGDEF_dom"/>
</dbReference>
<dbReference type="PROSITE" id="PS50887">
    <property type="entry name" value="GGDEF"/>
    <property type="match status" value="1"/>
</dbReference>
<evidence type="ECO:0000256" key="4">
    <source>
        <dbReference type="ARBA" id="ARBA00023136"/>
    </source>
</evidence>
<dbReference type="Gene3D" id="3.30.450.20">
    <property type="entry name" value="PAS domain"/>
    <property type="match status" value="1"/>
</dbReference>
<feature type="transmembrane region" description="Helical" evidence="7">
    <location>
        <begin position="280"/>
        <end position="301"/>
    </location>
</feature>
<evidence type="ECO:0000256" key="3">
    <source>
        <dbReference type="ARBA" id="ARBA00022989"/>
    </source>
</evidence>
<dbReference type="SMART" id="SM00267">
    <property type="entry name" value="GGDEF"/>
    <property type="match status" value="1"/>
</dbReference>
<feature type="domain" description="PAS" evidence="8">
    <location>
        <begin position="523"/>
        <end position="571"/>
    </location>
</feature>
<feature type="transmembrane region" description="Helical" evidence="7">
    <location>
        <begin position="333"/>
        <end position="353"/>
    </location>
</feature>
<dbReference type="FunFam" id="3.20.20.450:FF:000001">
    <property type="entry name" value="Cyclic di-GMP phosphodiesterase yahA"/>
    <property type="match status" value="1"/>
</dbReference>
<dbReference type="PANTHER" id="PTHR44757">
    <property type="entry name" value="DIGUANYLATE CYCLASE DGCP"/>
    <property type="match status" value="1"/>
</dbReference>
<comment type="catalytic activity">
    <reaction evidence="5">
        <text>3',3'-c-di-GMP + H2O = 5'-phosphoguanylyl(3'-&gt;5')guanosine + H(+)</text>
        <dbReference type="Rhea" id="RHEA:24902"/>
        <dbReference type="ChEBI" id="CHEBI:15377"/>
        <dbReference type="ChEBI" id="CHEBI:15378"/>
        <dbReference type="ChEBI" id="CHEBI:58754"/>
        <dbReference type="ChEBI" id="CHEBI:58805"/>
        <dbReference type="EC" id="3.1.4.52"/>
    </reaction>
    <physiologicalReaction direction="left-to-right" evidence="5">
        <dbReference type="Rhea" id="RHEA:24903"/>
    </physiologicalReaction>
</comment>
<dbReference type="Pfam" id="PF00990">
    <property type="entry name" value="GGDEF"/>
    <property type="match status" value="1"/>
</dbReference>
<dbReference type="Proteomes" id="UP000183371">
    <property type="component" value="Unassembled WGS sequence"/>
</dbReference>
<feature type="coiled-coil region" evidence="6">
    <location>
        <begin position="1049"/>
        <end position="1086"/>
    </location>
</feature>
<dbReference type="SMART" id="SM00091">
    <property type="entry name" value="PAS"/>
    <property type="match status" value="1"/>
</dbReference>
<name>A0A1I6ZDP6_9HYPH</name>
<protein>
    <submittedName>
        <fullName evidence="11">Ammonium transporter, Amt family</fullName>
    </submittedName>
</protein>
<evidence type="ECO:0000256" key="6">
    <source>
        <dbReference type="SAM" id="Coils"/>
    </source>
</evidence>
<evidence type="ECO:0000313" key="12">
    <source>
        <dbReference type="Proteomes" id="UP000183371"/>
    </source>
</evidence>
<gene>
    <name evidence="11" type="ORF">SAMN05444141_102268</name>
</gene>
<dbReference type="Gene3D" id="3.30.70.270">
    <property type="match status" value="1"/>
</dbReference>
<dbReference type="SUPFAM" id="SSF55785">
    <property type="entry name" value="PYP-like sensor domain (PAS domain)"/>
    <property type="match status" value="1"/>
</dbReference>
<feature type="transmembrane region" description="Helical" evidence="7">
    <location>
        <begin position="365"/>
        <end position="385"/>
    </location>
</feature>
<feature type="transmembrane region" description="Helical" evidence="7">
    <location>
        <begin position="54"/>
        <end position="81"/>
    </location>
</feature>
<evidence type="ECO:0000256" key="7">
    <source>
        <dbReference type="SAM" id="Phobius"/>
    </source>
</evidence>
<dbReference type="InterPro" id="IPR001633">
    <property type="entry name" value="EAL_dom"/>
</dbReference>
<feature type="transmembrane region" description="Helical" evidence="7">
    <location>
        <begin position="93"/>
        <end position="114"/>
    </location>
</feature>
<dbReference type="AlphaFoldDB" id="A0A1I6ZDP6"/>
<dbReference type="InterPro" id="IPR035965">
    <property type="entry name" value="PAS-like_dom_sf"/>
</dbReference>
<keyword evidence="2 7" id="KW-0812">Transmembrane</keyword>
<dbReference type="PROSITE" id="PS50883">
    <property type="entry name" value="EAL"/>
    <property type="match status" value="1"/>
</dbReference>
<dbReference type="EMBL" id="FPBD01000002">
    <property type="protein sequence ID" value="SFT60788.1"/>
    <property type="molecule type" value="Genomic_DNA"/>
</dbReference>
<dbReference type="SUPFAM" id="SSF111352">
    <property type="entry name" value="Ammonium transporter"/>
    <property type="match status" value="1"/>
</dbReference>
<comment type="subcellular location">
    <subcellularLocation>
        <location evidence="1">Membrane</location>
        <topology evidence="1">Multi-pass membrane protein</topology>
    </subcellularLocation>
</comment>
<dbReference type="SUPFAM" id="SSF55073">
    <property type="entry name" value="Nucleotide cyclase"/>
    <property type="match status" value="1"/>
</dbReference>
<dbReference type="GO" id="GO:0016020">
    <property type="term" value="C:membrane"/>
    <property type="evidence" value="ECO:0007669"/>
    <property type="project" value="UniProtKB-SubCell"/>
</dbReference>
<dbReference type="Pfam" id="PF13426">
    <property type="entry name" value="PAS_9"/>
    <property type="match status" value="1"/>
</dbReference>
<dbReference type="InterPro" id="IPR035919">
    <property type="entry name" value="EAL_sf"/>
</dbReference>
<dbReference type="PROSITE" id="PS50112">
    <property type="entry name" value="PAS"/>
    <property type="match status" value="1"/>
</dbReference>
<reference evidence="12" key="1">
    <citation type="submission" date="2016-10" db="EMBL/GenBank/DDBJ databases">
        <authorList>
            <person name="Varghese N."/>
            <person name="Submissions S."/>
        </authorList>
    </citation>
    <scope>NUCLEOTIDE SEQUENCE [LARGE SCALE GENOMIC DNA]</scope>
    <source>
        <strain evidence="12">DSM 17465</strain>
    </source>
</reference>
<dbReference type="GO" id="GO:0071111">
    <property type="term" value="F:cyclic-guanylate-specific phosphodiesterase activity"/>
    <property type="evidence" value="ECO:0007669"/>
    <property type="project" value="UniProtKB-EC"/>
</dbReference>
<evidence type="ECO:0000259" key="10">
    <source>
        <dbReference type="PROSITE" id="PS50887"/>
    </source>
</evidence>
<dbReference type="CDD" id="cd01948">
    <property type="entry name" value="EAL"/>
    <property type="match status" value="1"/>
</dbReference>
<evidence type="ECO:0000256" key="2">
    <source>
        <dbReference type="ARBA" id="ARBA00022692"/>
    </source>
</evidence>
<dbReference type="InterPro" id="IPR043128">
    <property type="entry name" value="Rev_trsase/Diguanyl_cyclase"/>
</dbReference>
<dbReference type="Pfam" id="PF00563">
    <property type="entry name" value="EAL"/>
    <property type="match status" value="1"/>
</dbReference>
<dbReference type="SMART" id="SM00052">
    <property type="entry name" value="EAL"/>
    <property type="match status" value="1"/>
</dbReference>
<sequence>MHFRALLLPVLLLLTLIGLSLHFMSVSSYASIFDPANTSLQGSLNQAELLTQQQNLWTILSVGLFALGVLGILVVYSSLFIQERMRASRFFNRALLLIVISSAACLLIDTTLNLPDVTAQLTLWQSEVEFIPQSEVHAAAIHAAMAAMIAVIAYLPLSHQLTLRATIILALSVGAVIYPAYLKGVQGLLLHPISQGTVLSVGFEQIGGGTVVTLLATFVAFSGIFVTGIKNSPALPEYILRNTQNYNVLQIKAGAALMAVGGIGFSVGNTSIYSGELGAAIYNVLVAAGISVALGVLFGFFAPRKVMYPTILLSLIGGLASALGNAQHLTIEGVAALSLVASALSVTAARIVFIRTKTHKVTIYYTSLGIGSLVGLFGYTLALPSDNVLAGWTFDNFVLQAVGASLTTLWAFMTGLILFSVFKYSGMFQKADEIDLNDSPIVSTISQMENLIGKLVWHDAKLDERLPVRDTDPQERLASLFNSFLDKLQSDEKRRKISETSDSKQQEELSKLATFAEGAFEGLAISTDGIIVECNHVLYELLGYSAGEMRGSSLLSHVAPDYREKARAAIQANEPTPNEVILLSKTGERIPIEVRGRLMEVGDENLRVSAVRDMRKQKEDEARILHLAQHDMLTGLPNRTYFRERFQQAIENQACAEETISAVMVLDLDRFKDINDLYGHPVGDKLIQTVARRLNACVTHHDTVARLGGDEFAIIQVNLKTTAEVGLLTNKIIEVLSKPIHVGNNITIRTSASIGIAIIPEHGTDPDELMSKADIALYEAKEAGRNTFAFFEDKMEEAILLRRTMEGDLRNALENEELQLHFQPQARSDTRSIVGFEALLRWNHPEKGLIAPNNFIPVAEESGLIIPIGRWVLNEACAQASQWPERYRVGVNLSPVQFCDEYLIQEVEGALARSGLTPERLELEITESVLIHDDRRALNTLRQLKELGITIALDDFGTGYSSLSYLRRFPFDRLKIDRSFVSGVTQTPELAAIIRAVIDLGQALGMEVIAEGVETEPELELLRNESCDEVQGYLIGRPQIMDGETAKHVSNANLEIQALDQYIAALQETSLKLKEKEKQAAMQSQEMSDAGD</sequence>
<dbReference type="Gene3D" id="3.20.20.450">
    <property type="entry name" value="EAL domain"/>
    <property type="match status" value="1"/>
</dbReference>
<evidence type="ECO:0000313" key="11">
    <source>
        <dbReference type="EMBL" id="SFT60788.1"/>
    </source>
</evidence>
<dbReference type="InterPro" id="IPR029787">
    <property type="entry name" value="Nucleotide_cyclase"/>
</dbReference>
<evidence type="ECO:0000259" key="8">
    <source>
        <dbReference type="PROSITE" id="PS50112"/>
    </source>
</evidence>
<organism evidence="11 12">
    <name type="scientific">Pseudovibrio denitrificans</name>
    <dbReference type="NCBI Taxonomy" id="258256"/>
    <lineage>
        <taxon>Bacteria</taxon>
        <taxon>Pseudomonadati</taxon>
        <taxon>Pseudomonadota</taxon>
        <taxon>Alphaproteobacteria</taxon>
        <taxon>Hyphomicrobiales</taxon>
        <taxon>Stappiaceae</taxon>
        <taxon>Pseudovibrio</taxon>
    </lineage>
</organism>
<accession>A0A1I6ZDP6</accession>
<dbReference type="SUPFAM" id="SSF141868">
    <property type="entry name" value="EAL domain-like"/>
    <property type="match status" value="1"/>
</dbReference>
<dbReference type="FunFam" id="3.30.70.270:FF:000001">
    <property type="entry name" value="Diguanylate cyclase domain protein"/>
    <property type="match status" value="1"/>
</dbReference>
<evidence type="ECO:0000259" key="9">
    <source>
        <dbReference type="PROSITE" id="PS50883"/>
    </source>
</evidence>
<feature type="transmembrane region" description="Helical" evidence="7">
    <location>
        <begin position="162"/>
        <end position="181"/>
    </location>
</feature>
<dbReference type="InterPro" id="IPR000014">
    <property type="entry name" value="PAS"/>
</dbReference>
<proteinExistence type="predicted"/>
<keyword evidence="3 7" id="KW-1133">Transmembrane helix</keyword>
<dbReference type="NCBIfam" id="TIGR00254">
    <property type="entry name" value="GGDEF"/>
    <property type="match status" value="1"/>
</dbReference>
<dbReference type="Gene3D" id="1.10.3430.10">
    <property type="entry name" value="Ammonium transporter AmtB like domains"/>
    <property type="match status" value="1"/>
</dbReference>
<evidence type="ECO:0000256" key="1">
    <source>
        <dbReference type="ARBA" id="ARBA00004141"/>
    </source>
</evidence>
<dbReference type="CDD" id="cd01949">
    <property type="entry name" value="GGDEF"/>
    <property type="match status" value="1"/>
</dbReference>
<feature type="domain" description="EAL" evidence="9">
    <location>
        <begin position="802"/>
        <end position="1052"/>
    </location>
</feature>
<keyword evidence="12" id="KW-1185">Reference proteome</keyword>
<dbReference type="GO" id="GO:0071732">
    <property type="term" value="P:cellular response to nitric oxide"/>
    <property type="evidence" value="ECO:0007669"/>
    <property type="project" value="UniProtKB-ARBA"/>
</dbReference>
<dbReference type="NCBIfam" id="TIGR00229">
    <property type="entry name" value="sensory_box"/>
    <property type="match status" value="1"/>
</dbReference>
<feature type="transmembrane region" description="Helical" evidence="7">
    <location>
        <begin position="308"/>
        <end position="327"/>
    </location>
</feature>
<dbReference type="InterPro" id="IPR029020">
    <property type="entry name" value="Ammonium/urea_transptr"/>
</dbReference>
<dbReference type="PANTHER" id="PTHR44757:SF2">
    <property type="entry name" value="BIOFILM ARCHITECTURE MAINTENANCE PROTEIN MBAA"/>
    <property type="match status" value="1"/>
</dbReference>
<keyword evidence="6" id="KW-0175">Coiled coil</keyword>